<dbReference type="OrthoDB" id="1467310at2"/>
<protein>
    <submittedName>
        <fullName evidence="1">Nicotinic acid mononucleotide adenyltransferase</fullName>
    </submittedName>
</protein>
<dbReference type="EMBL" id="CP035544">
    <property type="protein sequence ID" value="QBA63096.1"/>
    <property type="molecule type" value="Genomic_DNA"/>
</dbReference>
<dbReference type="RefSeq" id="WP_129601749.1">
    <property type="nucleotide sequence ID" value="NZ_CP035544.1"/>
</dbReference>
<accession>A0A411E5W9</accession>
<keyword evidence="1" id="KW-0808">Transferase</keyword>
<dbReference type="GO" id="GO:0016740">
    <property type="term" value="F:transferase activity"/>
    <property type="evidence" value="ECO:0007669"/>
    <property type="project" value="UniProtKB-KW"/>
</dbReference>
<sequence length="119" mass="13625">MKKIILLLTICAMTSIVYSQKDRELKLNEETNLIEVKEYHDNGLISQEGTFNLEGQLHGEWVSFNDRGEKISKGSYVNGQRTGKWYFWLGNSVKEVEYSKNAIASIDGVKNKTRLADNH</sequence>
<keyword evidence="2" id="KW-1185">Reference proteome</keyword>
<dbReference type="AlphaFoldDB" id="A0A411E5W9"/>
<reference evidence="1 2" key="1">
    <citation type="submission" date="2019-01" db="EMBL/GenBank/DDBJ databases">
        <title>Muriicola soli sp. nov., isolated from soil.</title>
        <authorList>
            <person name="Kang H.J."/>
            <person name="Kim S.B."/>
        </authorList>
    </citation>
    <scope>NUCLEOTIDE SEQUENCE [LARGE SCALE GENOMIC DNA]</scope>
    <source>
        <strain evidence="1 2">MMS17-SY002</strain>
    </source>
</reference>
<evidence type="ECO:0000313" key="2">
    <source>
        <dbReference type="Proteomes" id="UP000290889"/>
    </source>
</evidence>
<proteinExistence type="predicted"/>
<organism evidence="1 2">
    <name type="scientific">Muriicola soli</name>
    <dbReference type="NCBI Taxonomy" id="2507538"/>
    <lineage>
        <taxon>Bacteria</taxon>
        <taxon>Pseudomonadati</taxon>
        <taxon>Bacteroidota</taxon>
        <taxon>Flavobacteriia</taxon>
        <taxon>Flavobacteriales</taxon>
        <taxon>Flavobacteriaceae</taxon>
        <taxon>Muriicola</taxon>
    </lineage>
</organism>
<dbReference type="KEGG" id="mur:EQY75_00020"/>
<evidence type="ECO:0000313" key="1">
    <source>
        <dbReference type="EMBL" id="QBA63096.1"/>
    </source>
</evidence>
<dbReference type="Gene3D" id="2.20.110.10">
    <property type="entry name" value="Histone H3 K4-specific methyltransferase SET7/9 N-terminal domain"/>
    <property type="match status" value="1"/>
</dbReference>
<dbReference type="SUPFAM" id="SSF82185">
    <property type="entry name" value="Histone H3 K4-specific methyltransferase SET7/9 N-terminal domain"/>
    <property type="match status" value="1"/>
</dbReference>
<name>A0A411E5W9_9FLAO</name>
<gene>
    <name evidence="1" type="ORF">EQY75_00020</name>
</gene>
<dbReference type="Proteomes" id="UP000290889">
    <property type="component" value="Chromosome"/>
</dbReference>